<evidence type="ECO:0000256" key="1">
    <source>
        <dbReference type="SAM" id="Phobius"/>
    </source>
</evidence>
<keyword evidence="3" id="KW-1185">Reference proteome</keyword>
<keyword evidence="1" id="KW-0472">Membrane</keyword>
<name>A0A2S9Q5W4_9HYPH</name>
<sequence>MPRDETLLDFTEENHRLRRVSRGDAGRQFHFSVCIVAVLAIAILVTMIAESATLKKRPMSGPGRSVSLTQSLR</sequence>
<gene>
    <name evidence="2" type="ORF">C5L14_26395</name>
</gene>
<evidence type="ECO:0000313" key="3">
    <source>
        <dbReference type="Proteomes" id="UP000237682"/>
    </source>
</evidence>
<dbReference type="RefSeq" id="WP_105865034.1">
    <property type="nucleotide sequence ID" value="NZ_PUEJ01000012.1"/>
</dbReference>
<organism evidence="2 3">
    <name type="scientific">Labrys okinawensis</name>
    <dbReference type="NCBI Taxonomy" id="346911"/>
    <lineage>
        <taxon>Bacteria</taxon>
        <taxon>Pseudomonadati</taxon>
        <taxon>Pseudomonadota</taxon>
        <taxon>Alphaproteobacteria</taxon>
        <taxon>Hyphomicrobiales</taxon>
        <taxon>Xanthobacteraceae</taxon>
        <taxon>Labrys</taxon>
    </lineage>
</organism>
<evidence type="ECO:0000313" key="2">
    <source>
        <dbReference type="EMBL" id="PRH84710.1"/>
    </source>
</evidence>
<feature type="transmembrane region" description="Helical" evidence="1">
    <location>
        <begin position="29"/>
        <end position="49"/>
    </location>
</feature>
<comment type="caution">
    <text evidence="2">The sequence shown here is derived from an EMBL/GenBank/DDBJ whole genome shotgun (WGS) entry which is preliminary data.</text>
</comment>
<dbReference type="AlphaFoldDB" id="A0A2S9Q5W4"/>
<accession>A0A2S9Q5W4</accession>
<dbReference type="OrthoDB" id="8450170at2"/>
<reference evidence="2 3" key="1">
    <citation type="submission" date="2018-02" db="EMBL/GenBank/DDBJ databases">
        <title>Whole genome sequencing of endophytic bacterium.</title>
        <authorList>
            <person name="Eedara R."/>
            <person name="Podile A.R."/>
        </authorList>
    </citation>
    <scope>NUCLEOTIDE SEQUENCE [LARGE SCALE GENOMIC DNA]</scope>
    <source>
        <strain evidence="2 3">RP1T</strain>
    </source>
</reference>
<keyword evidence="1" id="KW-1133">Transmembrane helix</keyword>
<dbReference type="Proteomes" id="UP000237682">
    <property type="component" value="Unassembled WGS sequence"/>
</dbReference>
<proteinExistence type="predicted"/>
<keyword evidence="1" id="KW-0812">Transmembrane</keyword>
<protein>
    <submittedName>
        <fullName evidence="2">Uncharacterized protein</fullName>
    </submittedName>
</protein>
<dbReference type="EMBL" id="PUEJ01000012">
    <property type="protein sequence ID" value="PRH84710.1"/>
    <property type="molecule type" value="Genomic_DNA"/>
</dbReference>